<evidence type="ECO:0000313" key="2">
    <source>
        <dbReference type="Proteomes" id="UP000053237"/>
    </source>
</evidence>
<gene>
    <name evidence="1" type="ORF">BN9_051060</name>
</gene>
<reference evidence="1 2" key="1">
    <citation type="submission" date="2012-05" db="EMBL/GenBank/DDBJ databases">
        <title>Recombination and specialization in a pathogen metapopulation.</title>
        <authorList>
            <person name="Gardiner A."/>
            <person name="Kemen E."/>
            <person name="Schultz-Larsen T."/>
            <person name="MacLean D."/>
            <person name="Van Oosterhout C."/>
            <person name="Jones J.D.G."/>
        </authorList>
    </citation>
    <scope>NUCLEOTIDE SEQUENCE [LARGE SCALE GENOMIC DNA]</scope>
    <source>
        <strain evidence="1 2">Ac Nc2</strain>
    </source>
</reference>
<sequence>MMLEALITQLGIKLAMMSISISNPQRAIEELEGALGFDSLGDQESMQSQDGCDFDIFGFRR</sequence>
<evidence type="ECO:0000313" key="1">
    <source>
        <dbReference type="EMBL" id="CCI10046.1"/>
    </source>
</evidence>
<keyword evidence="2" id="KW-1185">Reference proteome</keyword>
<organism evidence="1 2">
    <name type="scientific">Albugo candida</name>
    <dbReference type="NCBI Taxonomy" id="65357"/>
    <lineage>
        <taxon>Eukaryota</taxon>
        <taxon>Sar</taxon>
        <taxon>Stramenopiles</taxon>
        <taxon>Oomycota</taxon>
        <taxon>Peronosporomycetes</taxon>
        <taxon>Albuginales</taxon>
        <taxon>Albuginaceae</taxon>
        <taxon>Albugo</taxon>
    </lineage>
</organism>
<protein>
    <submittedName>
        <fullName evidence="1">Uncharacterized protein</fullName>
    </submittedName>
</protein>
<dbReference type="Proteomes" id="UP000053237">
    <property type="component" value="Unassembled WGS sequence"/>
</dbReference>
<accession>A0A024FSX8</accession>
<comment type="caution">
    <text evidence="1">The sequence shown here is derived from an EMBL/GenBank/DDBJ whole genome shotgun (WGS) entry which is preliminary data.</text>
</comment>
<dbReference type="InParanoid" id="A0A024FSX8"/>
<proteinExistence type="predicted"/>
<name>A0A024FSX8_9STRA</name>
<dbReference type="AlphaFoldDB" id="A0A024FSX8"/>
<dbReference type="EMBL" id="CAIX01000067">
    <property type="protein sequence ID" value="CCI10046.1"/>
    <property type="molecule type" value="Genomic_DNA"/>
</dbReference>